<organism evidence="1 2">
    <name type="scientific">Solanum tuberosum</name>
    <name type="common">Potato</name>
    <dbReference type="NCBI Taxonomy" id="4113"/>
    <lineage>
        <taxon>Eukaryota</taxon>
        <taxon>Viridiplantae</taxon>
        <taxon>Streptophyta</taxon>
        <taxon>Embryophyta</taxon>
        <taxon>Tracheophyta</taxon>
        <taxon>Spermatophyta</taxon>
        <taxon>Magnoliopsida</taxon>
        <taxon>eudicotyledons</taxon>
        <taxon>Gunneridae</taxon>
        <taxon>Pentapetalae</taxon>
        <taxon>asterids</taxon>
        <taxon>lamiids</taxon>
        <taxon>Solanales</taxon>
        <taxon>Solanaceae</taxon>
        <taxon>Solanoideae</taxon>
        <taxon>Solaneae</taxon>
        <taxon>Solanum</taxon>
    </lineage>
</organism>
<dbReference type="PaxDb" id="4113-PGSC0003DMT400087589"/>
<dbReference type="InParanoid" id="M1DE53"/>
<evidence type="ECO:0000313" key="2">
    <source>
        <dbReference type="Proteomes" id="UP000011115"/>
    </source>
</evidence>
<dbReference type="EnsemblPlants" id="PGSC0003DMT400087589">
    <property type="protein sequence ID" value="PGSC0003DMT400087589"/>
    <property type="gene ID" value="PGSC0003DMG400037160"/>
</dbReference>
<evidence type="ECO:0000313" key="1">
    <source>
        <dbReference type="EnsemblPlants" id="PGSC0003DMT400087589"/>
    </source>
</evidence>
<dbReference type="AlphaFoldDB" id="M1DE53"/>
<sequence>MGDQIQHQLAQLVNLSQEERAANLARHEATNARLDALTQDLVNSKVDFDSTEHISQNRGWKGTWSSAEYEYSSNGQSAVQLESCLRQKVGEAAEYSTNQKRRGCLFIG</sequence>
<keyword evidence="2" id="KW-1185">Reference proteome</keyword>
<name>M1DE53_SOLTU</name>
<dbReference type="Proteomes" id="UP000011115">
    <property type="component" value="Unassembled WGS sequence"/>
</dbReference>
<reference evidence="2" key="1">
    <citation type="journal article" date="2011" name="Nature">
        <title>Genome sequence and analysis of the tuber crop potato.</title>
        <authorList>
            <consortium name="The Potato Genome Sequencing Consortium"/>
        </authorList>
    </citation>
    <scope>NUCLEOTIDE SEQUENCE [LARGE SCALE GENOMIC DNA]</scope>
    <source>
        <strain evidence="2">cv. DM1-3 516 R44</strain>
    </source>
</reference>
<protein>
    <submittedName>
        <fullName evidence="1">Uncharacterized protein</fullName>
    </submittedName>
</protein>
<accession>M1DE53</accession>
<proteinExistence type="predicted"/>
<dbReference type="Gramene" id="PGSC0003DMT400087589">
    <property type="protein sequence ID" value="PGSC0003DMT400087589"/>
    <property type="gene ID" value="PGSC0003DMG400037160"/>
</dbReference>
<reference evidence="1" key="2">
    <citation type="submission" date="2015-06" db="UniProtKB">
        <authorList>
            <consortium name="EnsemblPlants"/>
        </authorList>
    </citation>
    <scope>IDENTIFICATION</scope>
    <source>
        <strain evidence="1">DM1-3 516 R44</strain>
    </source>
</reference>
<dbReference type="HOGENOM" id="CLU_2201718_0_0_1"/>